<dbReference type="Pfam" id="PF00020">
    <property type="entry name" value="TNFR_c6"/>
    <property type="match status" value="2"/>
</dbReference>
<evidence type="ECO:0000259" key="3">
    <source>
        <dbReference type="PROSITE" id="PS50050"/>
    </source>
</evidence>
<feature type="repeat" description="TNFR-Cys" evidence="1">
    <location>
        <begin position="83"/>
        <end position="122"/>
    </location>
</feature>
<keyword evidence="2" id="KW-0472">Membrane</keyword>
<dbReference type="InterPro" id="IPR001368">
    <property type="entry name" value="TNFR/NGFR_Cys_rich_reg"/>
</dbReference>
<dbReference type="PRINTS" id="PR01680">
    <property type="entry name" value="TNFACTORR6"/>
</dbReference>
<dbReference type="Gene3D" id="2.10.50.10">
    <property type="entry name" value="Tumor Necrosis Factor Receptor, subunit A, domain 2"/>
    <property type="match status" value="3"/>
</dbReference>
<evidence type="ECO:0000313" key="5">
    <source>
        <dbReference type="Proteomes" id="UP001497482"/>
    </source>
</evidence>
<feature type="domain" description="TNFR-Cys" evidence="3">
    <location>
        <begin position="40"/>
        <end position="82"/>
    </location>
</feature>
<dbReference type="GO" id="GO:0035631">
    <property type="term" value="C:CD40 receptor complex"/>
    <property type="evidence" value="ECO:0007669"/>
    <property type="project" value="TreeGrafter"/>
</dbReference>
<name>A0AAV2MC32_KNICA</name>
<dbReference type="GO" id="GO:0002768">
    <property type="term" value="P:immune response-regulating cell surface receptor signaling pathway"/>
    <property type="evidence" value="ECO:0007669"/>
    <property type="project" value="TreeGrafter"/>
</dbReference>
<dbReference type="EMBL" id="OZ035829">
    <property type="protein sequence ID" value="CAL1610902.1"/>
    <property type="molecule type" value="Genomic_DNA"/>
</dbReference>
<feature type="transmembrane region" description="Helical" evidence="2">
    <location>
        <begin position="177"/>
        <end position="198"/>
    </location>
</feature>
<dbReference type="PANTHER" id="PTHR46875">
    <property type="entry name" value="TUMOR NECROSIS FACTOR RECEPTOR SUPERFAMILY MEMBER 5"/>
    <property type="match status" value="1"/>
</dbReference>
<evidence type="ECO:0000313" key="4">
    <source>
        <dbReference type="EMBL" id="CAL1610902.1"/>
    </source>
</evidence>
<evidence type="ECO:0000256" key="2">
    <source>
        <dbReference type="SAM" id="Phobius"/>
    </source>
</evidence>
<dbReference type="InterPro" id="IPR052135">
    <property type="entry name" value="TNFRSF5"/>
</dbReference>
<keyword evidence="1" id="KW-1015">Disulfide bond</keyword>
<protein>
    <recommendedName>
        <fullName evidence="3">TNFR-Cys domain-containing protein</fullName>
    </recommendedName>
</protein>
<keyword evidence="2" id="KW-1133">Transmembrane helix</keyword>
<dbReference type="PROSITE" id="PS50050">
    <property type="entry name" value="TNFR_NGFR_2"/>
    <property type="match status" value="2"/>
</dbReference>
<organism evidence="4 5">
    <name type="scientific">Knipowitschia caucasica</name>
    <name type="common">Caucasian dwarf goby</name>
    <name type="synonym">Pomatoschistus caucasicus</name>
    <dbReference type="NCBI Taxonomy" id="637954"/>
    <lineage>
        <taxon>Eukaryota</taxon>
        <taxon>Metazoa</taxon>
        <taxon>Chordata</taxon>
        <taxon>Craniata</taxon>
        <taxon>Vertebrata</taxon>
        <taxon>Euteleostomi</taxon>
        <taxon>Actinopterygii</taxon>
        <taxon>Neopterygii</taxon>
        <taxon>Teleostei</taxon>
        <taxon>Neoteleostei</taxon>
        <taxon>Acanthomorphata</taxon>
        <taxon>Gobiaria</taxon>
        <taxon>Gobiiformes</taxon>
        <taxon>Gobioidei</taxon>
        <taxon>Gobiidae</taxon>
        <taxon>Gobiinae</taxon>
        <taxon>Knipowitschia</taxon>
    </lineage>
</organism>
<feature type="disulfide bond" evidence="1">
    <location>
        <begin position="41"/>
        <end position="56"/>
    </location>
</feature>
<keyword evidence="2" id="KW-0812">Transmembrane</keyword>
<dbReference type="Proteomes" id="UP001497482">
    <property type="component" value="Chromosome 7"/>
</dbReference>
<gene>
    <name evidence="4" type="ORF">KC01_LOCUS37423</name>
</gene>
<accession>A0AAV2MC32</accession>
<dbReference type="PROSITE" id="PS00652">
    <property type="entry name" value="TNFR_NGFR_1"/>
    <property type="match status" value="1"/>
</dbReference>
<feature type="disulfide bond" evidence="1">
    <location>
        <begin position="104"/>
        <end position="122"/>
    </location>
</feature>
<sequence length="313" mass="34732">MRNCTEDFFLSSDGQCCRRCEAGKYKEKDCGHGAETQCKECERGRFMATANHMTQCRVCRTCNINIKQRMVRECTAREDTVCECVTGYYCTDSSCDHCRPVTRCPEGQGVQALASRTNDTLCSVCESGSFSSVWDAHSTCTPHTRCDDIGRELLTPGTTKSDAVCGRFKSCPWELPAGLWVALVLTSALIFTVALLCCRRNRRLQRRGIVSPPEARVAVVLAADEVPLPLPFKELNGLYPEQMYTPSYSCDLPAYKPDDLHLSCDGLDLEDCSVAITPLKASISFFDSPNLNGTSGNFQRTISEPQEDEWCST</sequence>
<dbReference type="GO" id="GO:0006915">
    <property type="term" value="P:apoptotic process"/>
    <property type="evidence" value="ECO:0007669"/>
    <property type="project" value="InterPro"/>
</dbReference>
<keyword evidence="5" id="KW-1185">Reference proteome</keyword>
<dbReference type="PANTHER" id="PTHR46875:SF2">
    <property type="entry name" value="TUMOR NECROSIS FACTOR RECEPTOR SUPERFAMILY MEMBER 5-LIKE ISOFORM X1"/>
    <property type="match status" value="1"/>
</dbReference>
<dbReference type="AlphaFoldDB" id="A0AAV2MC32"/>
<feature type="domain" description="TNFR-Cys" evidence="3">
    <location>
        <begin position="83"/>
        <end position="122"/>
    </location>
</feature>
<dbReference type="GO" id="GO:0006955">
    <property type="term" value="P:immune response"/>
    <property type="evidence" value="ECO:0007669"/>
    <property type="project" value="InterPro"/>
</dbReference>
<proteinExistence type="predicted"/>
<feature type="repeat" description="TNFR-Cys" evidence="1">
    <location>
        <begin position="40"/>
        <end position="82"/>
    </location>
</feature>
<dbReference type="InterPro" id="IPR008063">
    <property type="entry name" value="Fas_rcpt"/>
</dbReference>
<dbReference type="GO" id="GO:0009897">
    <property type="term" value="C:external side of plasma membrane"/>
    <property type="evidence" value="ECO:0007669"/>
    <property type="project" value="TreeGrafter"/>
</dbReference>
<reference evidence="4 5" key="1">
    <citation type="submission" date="2024-04" db="EMBL/GenBank/DDBJ databases">
        <authorList>
            <person name="Waldvogel A.-M."/>
            <person name="Schoenle A."/>
        </authorList>
    </citation>
    <scope>NUCLEOTIDE SEQUENCE [LARGE SCALE GENOMIC DNA]</scope>
</reference>
<dbReference type="SUPFAM" id="SSF57586">
    <property type="entry name" value="TNF receptor-like"/>
    <property type="match status" value="3"/>
</dbReference>
<dbReference type="GO" id="GO:0004888">
    <property type="term" value="F:transmembrane signaling receptor activity"/>
    <property type="evidence" value="ECO:0007669"/>
    <property type="project" value="InterPro"/>
</dbReference>
<dbReference type="SMART" id="SM00208">
    <property type="entry name" value="TNFR"/>
    <property type="match status" value="4"/>
</dbReference>
<evidence type="ECO:0000256" key="1">
    <source>
        <dbReference type="PROSITE-ProRule" id="PRU00206"/>
    </source>
</evidence>
<comment type="caution">
    <text evidence="1">Lacks conserved residue(s) required for the propagation of feature annotation.</text>
</comment>